<dbReference type="Proteomes" id="UP001299970">
    <property type="component" value="Unassembled WGS sequence"/>
</dbReference>
<protein>
    <submittedName>
        <fullName evidence="8">MFS transporter</fullName>
    </submittedName>
</protein>
<name>A0ABS9TJ21_9PSEU</name>
<dbReference type="Pfam" id="PF07690">
    <property type="entry name" value="MFS_1"/>
    <property type="match status" value="1"/>
</dbReference>
<feature type="transmembrane region" description="Helical" evidence="6">
    <location>
        <begin position="368"/>
        <end position="390"/>
    </location>
</feature>
<feature type="transmembrane region" description="Helical" evidence="6">
    <location>
        <begin position="328"/>
        <end position="347"/>
    </location>
</feature>
<comment type="subcellular location">
    <subcellularLocation>
        <location evidence="1">Cell membrane</location>
        <topology evidence="1">Multi-pass membrane protein</topology>
    </subcellularLocation>
</comment>
<keyword evidence="9" id="KW-1185">Reference proteome</keyword>
<feature type="transmembrane region" description="Helical" evidence="6">
    <location>
        <begin position="21"/>
        <end position="42"/>
    </location>
</feature>
<dbReference type="InterPro" id="IPR020846">
    <property type="entry name" value="MFS_dom"/>
</dbReference>
<keyword evidence="4 6" id="KW-1133">Transmembrane helix</keyword>
<dbReference type="Gene3D" id="1.20.1250.20">
    <property type="entry name" value="MFS general substrate transporter like domains"/>
    <property type="match status" value="2"/>
</dbReference>
<dbReference type="PANTHER" id="PTHR43124:SF3">
    <property type="entry name" value="CHLORAMPHENICOL EFFLUX PUMP RV0191"/>
    <property type="match status" value="1"/>
</dbReference>
<evidence type="ECO:0000256" key="2">
    <source>
        <dbReference type="ARBA" id="ARBA00022475"/>
    </source>
</evidence>
<comment type="caution">
    <text evidence="8">The sequence shown here is derived from an EMBL/GenBank/DDBJ whole genome shotgun (WGS) entry which is preliminary data.</text>
</comment>
<sequence length="444" mass="47354">MSPSYVRQLDEYPTGSRRLRILAMAVLASLICSYEGVIAPVVPLLLEDLHMSLGTYGAISAAAAVAGAVAGMIGGRLTDKVGRVRLLVPLMMLTSLCCFGMVLVQTPTELLVARVVLAFIDGVAVASTAPLVRDFSPRMGRAQAFGFWTWGPVGANFLAAAIAGATLTLFNGAWESQFVIMGAISLVVSVVIALNIAELSPALRAKIVQTERSVRTAVDETRPPQIRDLLVHRTIWAHVIGIAFWLVLYLTLTLYGQTMLVQTFDMSTAQASSVMTVFWILDLVIVVAAGRLSDRWQLRRPFELGGTIAGLAVLLVLVWLIGRDTVSIPALMVTGLFLGGLLGAAYSPWMANFSEDAENIDPRLQGTAWGLFSFLVKGMAVVVLLVAPQVVAATNWQVWMGVTAGCMVVFGVAICFFGGPWRRTAPDAVAPASVPATAGDSTTT</sequence>
<dbReference type="InterPro" id="IPR011701">
    <property type="entry name" value="MFS"/>
</dbReference>
<dbReference type="SUPFAM" id="SSF103473">
    <property type="entry name" value="MFS general substrate transporter"/>
    <property type="match status" value="1"/>
</dbReference>
<dbReference type="CDD" id="cd06174">
    <property type="entry name" value="MFS"/>
    <property type="match status" value="1"/>
</dbReference>
<gene>
    <name evidence="8" type="ORF">MMF94_22860</name>
</gene>
<evidence type="ECO:0000256" key="6">
    <source>
        <dbReference type="SAM" id="Phobius"/>
    </source>
</evidence>
<feature type="transmembrane region" description="Helical" evidence="6">
    <location>
        <begin position="176"/>
        <end position="197"/>
    </location>
</feature>
<evidence type="ECO:0000313" key="9">
    <source>
        <dbReference type="Proteomes" id="UP001299970"/>
    </source>
</evidence>
<feature type="transmembrane region" description="Helical" evidence="6">
    <location>
        <begin position="111"/>
        <end position="132"/>
    </location>
</feature>
<evidence type="ECO:0000256" key="1">
    <source>
        <dbReference type="ARBA" id="ARBA00004651"/>
    </source>
</evidence>
<dbReference type="InterPro" id="IPR050189">
    <property type="entry name" value="MFS_Efflux_Transporters"/>
</dbReference>
<keyword evidence="5 6" id="KW-0472">Membrane</keyword>
<reference evidence="8 9" key="1">
    <citation type="submission" date="2022-03" db="EMBL/GenBank/DDBJ databases">
        <title>Pseudonocardia alaer sp. nov., a novel actinomycete isolated from reed forest soil.</title>
        <authorList>
            <person name="Wang L."/>
        </authorList>
    </citation>
    <scope>NUCLEOTIDE SEQUENCE [LARGE SCALE GENOMIC DNA]</scope>
    <source>
        <strain evidence="8 9">Y-16303</strain>
    </source>
</reference>
<evidence type="ECO:0000256" key="3">
    <source>
        <dbReference type="ARBA" id="ARBA00022692"/>
    </source>
</evidence>
<feature type="transmembrane region" description="Helical" evidence="6">
    <location>
        <begin position="396"/>
        <end position="417"/>
    </location>
</feature>
<proteinExistence type="predicted"/>
<dbReference type="RefSeq" id="WP_241039193.1">
    <property type="nucleotide sequence ID" value="NZ_BAAAJF010000022.1"/>
</dbReference>
<feature type="transmembrane region" description="Helical" evidence="6">
    <location>
        <begin position="268"/>
        <end position="290"/>
    </location>
</feature>
<dbReference type="EMBL" id="JAKXMK010000020">
    <property type="protein sequence ID" value="MCH6168545.1"/>
    <property type="molecule type" value="Genomic_DNA"/>
</dbReference>
<dbReference type="PROSITE" id="PS50850">
    <property type="entry name" value="MFS"/>
    <property type="match status" value="1"/>
</dbReference>
<feature type="transmembrane region" description="Helical" evidence="6">
    <location>
        <begin position="54"/>
        <end position="74"/>
    </location>
</feature>
<keyword evidence="2" id="KW-1003">Cell membrane</keyword>
<feature type="transmembrane region" description="Helical" evidence="6">
    <location>
        <begin position="86"/>
        <end position="105"/>
    </location>
</feature>
<evidence type="ECO:0000313" key="8">
    <source>
        <dbReference type="EMBL" id="MCH6168545.1"/>
    </source>
</evidence>
<keyword evidence="3 6" id="KW-0812">Transmembrane</keyword>
<evidence type="ECO:0000256" key="5">
    <source>
        <dbReference type="ARBA" id="ARBA00023136"/>
    </source>
</evidence>
<evidence type="ECO:0000256" key="4">
    <source>
        <dbReference type="ARBA" id="ARBA00022989"/>
    </source>
</evidence>
<feature type="transmembrane region" description="Helical" evidence="6">
    <location>
        <begin position="144"/>
        <end position="170"/>
    </location>
</feature>
<dbReference type="InterPro" id="IPR036259">
    <property type="entry name" value="MFS_trans_sf"/>
</dbReference>
<evidence type="ECO:0000259" key="7">
    <source>
        <dbReference type="PROSITE" id="PS50850"/>
    </source>
</evidence>
<feature type="domain" description="Major facilitator superfamily (MFS) profile" evidence="7">
    <location>
        <begin position="20"/>
        <end position="423"/>
    </location>
</feature>
<accession>A0ABS9TJ21</accession>
<organism evidence="8 9">
    <name type="scientific">Pseudonocardia alaniniphila</name>
    <dbReference type="NCBI Taxonomy" id="75291"/>
    <lineage>
        <taxon>Bacteria</taxon>
        <taxon>Bacillati</taxon>
        <taxon>Actinomycetota</taxon>
        <taxon>Actinomycetes</taxon>
        <taxon>Pseudonocardiales</taxon>
        <taxon>Pseudonocardiaceae</taxon>
        <taxon>Pseudonocardia</taxon>
    </lineage>
</organism>
<feature type="transmembrane region" description="Helical" evidence="6">
    <location>
        <begin position="235"/>
        <end position="256"/>
    </location>
</feature>
<feature type="transmembrane region" description="Helical" evidence="6">
    <location>
        <begin position="302"/>
        <end position="322"/>
    </location>
</feature>
<dbReference type="PANTHER" id="PTHR43124">
    <property type="entry name" value="PURINE EFFLUX PUMP PBUE"/>
    <property type="match status" value="1"/>
</dbReference>